<accession>A0A7W9GC50</accession>
<protein>
    <submittedName>
        <fullName evidence="2">Uncharacterized protein</fullName>
    </submittedName>
</protein>
<dbReference type="EMBL" id="JACHMB010000001">
    <property type="protein sequence ID" value="MBB5781072.1"/>
    <property type="molecule type" value="Genomic_DNA"/>
</dbReference>
<evidence type="ECO:0000313" key="2">
    <source>
        <dbReference type="EMBL" id="MBB5781072.1"/>
    </source>
</evidence>
<evidence type="ECO:0000256" key="1">
    <source>
        <dbReference type="SAM" id="MobiDB-lite"/>
    </source>
</evidence>
<dbReference type="AlphaFoldDB" id="A0A7W9GC50"/>
<feature type="compositionally biased region" description="Basic and acidic residues" evidence="1">
    <location>
        <begin position="52"/>
        <end position="88"/>
    </location>
</feature>
<proteinExistence type="predicted"/>
<feature type="compositionally biased region" description="Gly residues" evidence="1">
    <location>
        <begin position="92"/>
        <end position="101"/>
    </location>
</feature>
<evidence type="ECO:0000313" key="3">
    <source>
        <dbReference type="Proteomes" id="UP000579153"/>
    </source>
</evidence>
<name>A0A7W9GC50_9ACTN</name>
<dbReference type="RefSeq" id="WP_185074431.1">
    <property type="nucleotide sequence ID" value="NZ_JACHMB010000001.1"/>
</dbReference>
<reference evidence="2 3" key="1">
    <citation type="submission" date="2020-08" db="EMBL/GenBank/DDBJ databases">
        <title>Sequencing the genomes of 1000 actinobacteria strains.</title>
        <authorList>
            <person name="Klenk H.-P."/>
        </authorList>
    </citation>
    <scope>NUCLEOTIDE SEQUENCE [LARGE SCALE GENOMIC DNA]</scope>
    <source>
        <strain evidence="2 3">DSM 45507</strain>
    </source>
</reference>
<sequence>MLELFIAAKAAKVAADVTVRQAREQQSKKKKKKSTYGTTVRDAATQAGIREGFSHAHHALDEHQKRKHDQDDDRDRDNSGGDDSRGGDDGGDYGGGDYGGF</sequence>
<feature type="region of interest" description="Disordered" evidence="1">
    <location>
        <begin position="15"/>
        <end position="101"/>
    </location>
</feature>
<dbReference type="Proteomes" id="UP000579153">
    <property type="component" value="Unassembled WGS sequence"/>
</dbReference>
<comment type="caution">
    <text evidence="2">The sequence shown here is derived from an EMBL/GenBank/DDBJ whole genome shotgun (WGS) entry which is preliminary data.</text>
</comment>
<keyword evidence="3" id="KW-1185">Reference proteome</keyword>
<gene>
    <name evidence="2" type="ORF">HD596_007828</name>
</gene>
<organism evidence="2 3">
    <name type="scientific">Nonomuraea jabiensis</name>
    <dbReference type="NCBI Taxonomy" id="882448"/>
    <lineage>
        <taxon>Bacteria</taxon>
        <taxon>Bacillati</taxon>
        <taxon>Actinomycetota</taxon>
        <taxon>Actinomycetes</taxon>
        <taxon>Streptosporangiales</taxon>
        <taxon>Streptosporangiaceae</taxon>
        <taxon>Nonomuraea</taxon>
    </lineage>
</organism>